<evidence type="ECO:0000256" key="1">
    <source>
        <dbReference type="ARBA" id="ARBA00005417"/>
    </source>
</evidence>
<dbReference type="PATRIC" id="fig|1158610.3.peg.3135"/>
<sequence length="284" mass="32009">MEIQLNNITKNFKKGSKALNDINFTLQENTVVGLLGENGAGKTTLMDIISTLQKPTAGEVIYSIGTENNIKENIGYMPQEFGMYSQLSVEDNIRYFGYLHDISSTKLEKRISYLLDMLHLSEHRTKKYKQLSGGMKRRVGLAVALIHDPEFLIIDEPTAGVDPEERSSIREFVMELGLSKTVLFSTHIIEDIEQISDRVIILKHGTILFEGEISALLSQYEGAFYEISDNKELPATAIVLKRYKTKNEAKAVIYAPNHLLQEYENAVPIETTLENCYLILNGGK</sequence>
<dbReference type="PROSITE" id="PS00211">
    <property type="entry name" value="ABC_TRANSPORTER_1"/>
    <property type="match status" value="1"/>
</dbReference>
<dbReference type="PANTHER" id="PTHR42711">
    <property type="entry name" value="ABC TRANSPORTER ATP-BINDING PROTEIN"/>
    <property type="match status" value="1"/>
</dbReference>
<dbReference type="SMART" id="SM00382">
    <property type="entry name" value="AAA"/>
    <property type="match status" value="1"/>
</dbReference>
<dbReference type="InterPro" id="IPR003439">
    <property type="entry name" value="ABC_transporter-like_ATP-bd"/>
</dbReference>
<comment type="caution">
    <text evidence="6">The sequence shown here is derived from an EMBL/GenBank/DDBJ whole genome shotgun (WGS) entry which is preliminary data.</text>
</comment>
<dbReference type="Gene3D" id="3.40.50.300">
    <property type="entry name" value="P-loop containing nucleotide triphosphate hydrolases"/>
    <property type="match status" value="1"/>
</dbReference>
<dbReference type="InterPro" id="IPR017871">
    <property type="entry name" value="ABC_transporter-like_CS"/>
</dbReference>
<dbReference type="STRING" id="154621.RV11_GL000959"/>
<dbReference type="SUPFAM" id="SSF52540">
    <property type="entry name" value="P-loop containing nucleoside triphosphate hydrolases"/>
    <property type="match status" value="1"/>
</dbReference>
<dbReference type="OrthoDB" id="9804819at2"/>
<evidence type="ECO:0000256" key="4">
    <source>
        <dbReference type="ARBA" id="ARBA00022840"/>
    </source>
</evidence>
<dbReference type="PANTHER" id="PTHR42711:SF5">
    <property type="entry name" value="ABC TRANSPORTER ATP-BINDING PROTEIN NATA"/>
    <property type="match status" value="1"/>
</dbReference>
<dbReference type="HOGENOM" id="CLU_000604_1_2_9"/>
<dbReference type="InterPro" id="IPR003593">
    <property type="entry name" value="AAA+_ATPase"/>
</dbReference>
<dbReference type="PROSITE" id="PS50893">
    <property type="entry name" value="ABC_TRANSPORTER_2"/>
    <property type="match status" value="1"/>
</dbReference>
<gene>
    <name evidence="6" type="ORF">UC3_03147</name>
</gene>
<reference evidence="6 7" key="1">
    <citation type="submission" date="2013-02" db="EMBL/GenBank/DDBJ databases">
        <title>The Genome Sequence of Enterococcus phoeniculicola BAA-412.</title>
        <authorList>
            <consortium name="The Broad Institute Genome Sequencing Platform"/>
            <consortium name="The Broad Institute Genome Sequencing Center for Infectious Disease"/>
            <person name="Earl A.M."/>
            <person name="Gilmore M.S."/>
            <person name="Lebreton F."/>
            <person name="Walker B."/>
            <person name="Young S.K."/>
            <person name="Zeng Q."/>
            <person name="Gargeya S."/>
            <person name="Fitzgerald M."/>
            <person name="Haas B."/>
            <person name="Abouelleil A."/>
            <person name="Alvarado L."/>
            <person name="Arachchi H.M."/>
            <person name="Berlin A.M."/>
            <person name="Chapman S.B."/>
            <person name="Dewar J."/>
            <person name="Goldberg J."/>
            <person name="Griggs A."/>
            <person name="Gujja S."/>
            <person name="Hansen M."/>
            <person name="Howarth C."/>
            <person name="Imamovic A."/>
            <person name="Larimer J."/>
            <person name="McCowan C."/>
            <person name="Murphy C."/>
            <person name="Neiman D."/>
            <person name="Pearson M."/>
            <person name="Priest M."/>
            <person name="Roberts A."/>
            <person name="Saif S."/>
            <person name="Shea T."/>
            <person name="Sisk P."/>
            <person name="Sykes S."/>
            <person name="Wortman J."/>
            <person name="Nusbaum C."/>
            <person name="Birren B."/>
        </authorList>
    </citation>
    <scope>NUCLEOTIDE SEQUENCE [LARGE SCALE GENOMIC DNA]</scope>
    <source>
        <strain evidence="6 7">ATCC BAA-412</strain>
    </source>
</reference>
<evidence type="ECO:0000313" key="7">
    <source>
        <dbReference type="Proteomes" id="UP000013785"/>
    </source>
</evidence>
<dbReference type="Proteomes" id="UP000013785">
    <property type="component" value="Unassembled WGS sequence"/>
</dbReference>
<comment type="similarity">
    <text evidence="1">Belongs to the ABC transporter superfamily.</text>
</comment>
<evidence type="ECO:0000256" key="3">
    <source>
        <dbReference type="ARBA" id="ARBA00022741"/>
    </source>
</evidence>
<name>R3TJK1_9ENTE</name>
<dbReference type="InterPro" id="IPR027417">
    <property type="entry name" value="P-loop_NTPase"/>
</dbReference>
<accession>R3TJK1</accession>
<dbReference type="GO" id="GO:0016887">
    <property type="term" value="F:ATP hydrolysis activity"/>
    <property type="evidence" value="ECO:0007669"/>
    <property type="project" value="InterPro"/>
</dbReference>
<evidence type="ECO:0000259" key="5">
    <source>
        <dbReference type="PROSITE" id="PS50893"/>
    </source>
</evidence>
<keyword evidence="2" id="KW-0813">Transport</keyword>
<keyword evidence="7" id="KW-1185">Reference proteome</keyword>
<proteinExistence type="inferred from homology"/>
<keyword evidence="4" id="KW-0067">ATP-binding</keyword>
<protein>
    <recommendedName>
        <fullName evidence="5">ABC transporter domain-containing protein</fullName>
    </recommendedName>
</protein>
<keyword evidence="3" id="KW-0547">Nucleotide-binding</keyword>
<dbReference type="RefSeq" id="WP_010769781.1">
    <property type="nucleotide sequence ID" value="NZ_ASWE01000001.1"/>
</dbReference>
<dbReference type="Pfam" id="PF00005">
    <property type="entry name" value="ABC_tran"/>
    <property type="match status" value="1"/>
</dbReference>
<dbReference type="AlphaFoldDB" id="R3TJK1"/>
<feature type="domain" description="ABC transporter" evidence="5">
    <location>
        <begin position="3"/>
        <end position="229"/>
    </location>
</feature>
<evidence type="ECO:0000256" key="2">
    <source>
        <dbReference type="ARBA" id="ARBA00022448"/>
    </source>
</evidence>
<evidence type="ECO:0000313" key="6">
    <source>
        <dbReference type="EMBL" id="EOL41584.1"/>
    </source>
</evidence>
<dbReference type="EMBL" id="AJAT01000018">
    <property type="protein sequence ID" value="EOL41584.1"/>
    <property type="molecule type" value="Genomic_DNA"/>
</dbReference>
<dbReference type="InterPro" id="IPR050763">
    <property type="entry name" value="ABC_transporter_ATP-binding"/>
</dbReference>
<organism evidence="6 7">
    <name type="scientific">Enterococcus phoeniculicola ATCC BAA-412</name>
    <dbReference type="NCBI Taxonomy" id="1158610"/>
    <lineage>
        <taxon>Bacteria</taxon>
        <taxon>Bacillati</taxon>
        <taxon>Bacillota</taxon>
        <taxon>Bacilli</taxon>
        <taxon>Lactobacillales</taxon>
        <taxon>Enterococcaceae</taxon>
        <taxon>Enterococcus</taxon>
    </lineage>
</organism>
<dbReference type="GO" id="GO:0005524">
    <property type="term" value="F:ATP binding"/>
    <property type="evidence" value="ECO:0007669"/>
    <property type="project" value="UniProtKB-KW"/>
</dbReference>
<dbReference type="eggNOG" id="COG1131">
    <property type="taxonomic scope" value="Bacteria"/>
</dbReference>